<dbReference type="PANTHER" id="PTHR22604">
    <property type="entry name" value="OXIDOREDUCTASES"/>
    <property type="match status" value="1"/>
</dbReference>
<protein>
    <submittedName>
        <fullName evidence="5">Gfo/Idh/MocA family protein</fullName>
    </submittedName>
</protein>
<dbReference type="InterPro" id="IPR000683">
    <property type="entry name" value="Gfo/Idh/MocA-like_OxRdtase_N"/>
</dbReference>
<dbReference type="RefSeq" id="WP_340233842.1">
    <property type="nucleotide sequence ID" value="NZ_JBBEWC010000001.1"/>
</dbReference>
<dbReference type="InterPro" id="IPR006311">
    <property type="entry name" value="TAT_signal"/>
</dbReference>
<dbReference type="PRINTS" id="PR01775">
    <property type="entry name" value="GLFROXRDTASE"/>
</dbReference>
<organism evidence="5 6">
    <name type="scientific">Emticicia soli</name>
    <dbReference type="NCBI Taxonomy" id="2027878"/>
    <lineage>
        <taxon>Bacteria</taxon>
        <taxon>Pseudomonadati</taxon>
        <taxon>Bacteroidota</taxon>
        <taxon>Cytophagia</taxon>
        <taxon>Cytophagales</taxon>
        <taxon>Leadbetterellaceae</taxon>
        <taxon>Emticicia</taxon>
    </lineage>
</organism>
<dbReference type="SUPFAM" id="SSF51735">
    <property type="entry name" value="NAD(P)-binding Rossmann-fold domains"/>
    <property type="match status" value="1"/>
</dbReference>
<evidence type="ECO:0000313" key="6">
    <source>
        <dbReference type="Proteomes" id="UP001597510"/>
    </source>
</evidence>
<dbReference type="Pfam" id="PF01408">
    <property type="entry name" value="GFO_IDH_MocA"/>
    <property type="match status" value="1"/>
</dbReference>
<evidence type="ECO:0000259" key="3">
    <source>
        <dbReference type="Pfam" id="PF01408"/>
    </source>
</evidence>
<comment type="similarity">
    <text evidence="1">Belongs to the Gfo/Idh/MocA family.</text>
</comment>
<evidence type="ECO:0000256" key="1">
    <source>
        <dbReference type="ARBA" id="ARBA00010928"/>
    </source>
</evidence>
<dbReference type="Gene3D" id="3.30.360.10">
    <property type="entry name" value="Dihydrodipicolinate Reductase, domain 2"/>
    <property type="match status" value="1"/>
</dbReference>
<sequence length="376" mass="41811">MAENQSRRSFIQNLGVGLGTTAAAFAVPSLVSIPESKSKPKHEGKKLGIALVGLGSYAKNQLAVGLEQTPNCYLAGIVTGTPAKAEEWMKKYNIPKKNVYNYQNFDQIADNKDIDIIYVVLPNSMHHEYVIRAAKAGKHVMCEKPLANTPKECEEMIKACKDAGVQLGVGYRMHFEPFTKEVIRMSREKVFGDVRFIQTNFGFRIGDPTQWRLKKAMAGGGPLMDVGVYCVQGARYITGREPLAVTAQFGPITDPERFKDVEESLSWQFDFPDAVTVNGFTSYKTNIEQLFTTYDKGFIHLSPAYSYGPIKGRTSQGELNLPIVHHQANMLEAIVREFQETKLFPSHISGEEGLKDMKILSAIYEAAQTGKKISLV</sequence>
<evidence type="ECO:0000256" key="2">
    <source>
        <dbReference type="ARBA" id="ARBA00023002"/>
    </source>
</evidence>
<name>A0ABW5JDM0_9BACT</name>
<feature type="domain" description="GFO/IDH/MocA-like oxidoreductase" evidence="4">
    <location>
        <begin position="182"/>
        <end position="287"/>
    </location>
</feature>
<dbReference type="EMBL" id="JBHULC010000038">
    <property type="protein sequence ID" value="MFD2523695.1"/>
    <property type="molecule type" value="Genomic_DNA"/>
</dbReference>
<dbReference type="InterPro" id="IPR055170">
    <property type="entry name" value="GFO_IDH_MocA-like_dom"/>
</dbReference>
<evidence type="ECO:0000313" key="5">
    <source>
        <dbReference type="EMBL" id="MFD2523695.1"/>
    </source>
</evidence>
<comment type="caution">
    <text evidence="5">The sequence shown here is derived from an EMBL/GenBank/DDBJ whole genome shotgun (WGS) entry which is preliminary data.</text>
</comment>
<dbReference type="SUPFAM" id="SSF55347">
    <property type="entry name" value="Glyceraldehyde-3-phosphate dehydrogenase-like, C-terminal domain"/>
    <property type="match status" value="1"/>
</dbReference>
<keyword evidence="2" id="KW-0560">Oxidoreductase</keyword>
<evidence type="ECO:0000259" key="4">
    <source>
        <dbReference type="Pfam" id="PF22725"/>
    </source>
</evidence>
<feature type="domain" description="Gfo/Idh/MocA-like oxidoreductase N-terminal" evidence="3">
    <location>
        <begin position="48"/>
        <end position="171"/>
    </location>
</feature>
<gene>
    <name evidence="5" type="ORF">ACFSR2_22540</name>
</gene>
<dbReference type="Proteomes" id="UP001597510">
    <property type="component" value="Unassembled WGS sequence"/>
</dbReference>
<dbReference type="PANTHER" id="PTHR22604:SF105">
    <property type="entry name" value="TRANS-1,2-DIHYDROBENZENE-1,2-DIOL DEHYDROGENASE"/>
    <property type="match status" value="1"/>
</dbReference>
<dbReference type="InterPro" id="IPR050984">
    <property type="entry name" value="Gfo/Idh/MocA_domain"/>
</dbReference>
<dbReference type="Pfam" id="PF22725">
    <property type="entry name" value="GFO_IDH_MocA_C3"/>
    <property type="match status" value="1"/>
</dbReference>
<reference evidence="6" key="1">
    <citation type="journal article" date="2019" name="Int. J. Syst. Evol. Microbiol.">
        <title>The Global Catalogue of Microorganisms (GCM) 10K type strain sequencing project: providing services to taxonomists for standard genome sequencing and annotation.</title>
        <authorList>
            <consortium name="The Broad Institute Genomics Platform"/>
            <consortium name="The Broad Institute Genome Sequencing Center for Infectious Disease"/>
            <person name="Wu L."/>
            <person name="Ma J."/>
        </authorList>
    </citation>
    <scope>NUCLEOTIDE SEQUENCE [LARGE SCALE GENOMIC DNA]</scope>
    <source>
        <strain evidence="6">KCTC 52344</strain>
    </source>
</reference>
<dbReference type="InterPro" id="IPR008354">
    <property type="entry name" value="Glc-Fru_OxRdtase_bac"/>
</dbReference>
<dbReference type="Gene3D" id="3.40.50.720">
    <property type="entry name" value="NAD(P)-binding Rossmann-like Domain"/>
    <property type="match status" value="1"/>
</dbReference>
<dbReference type="PROSITE" id="PS51318">
    <property type="entry name" value="TAT"/>
    <property type="match status" value="1"/>
</dbReference>
<proteinExistence type="inferred from homology"/>
<dbReference type="InterPro" id="IPR036291">
    <property type="entry name" value="NAD(P)-bd_dom_sf"/>
</dbReference>
<accession>A0ABW5JDM0</accession>
<keyword evidence="6" id="KW-1185">Reference proteome</keyword>